<sequence>MFAVSRIPKNAAPLIIKRFARKMASEGKVHTPLVAVERTPYTGKNMLRDPLDVVDPEALEIVKAVHTPLVAVERTPYTGKNMLRDPLDVVDPEALEIVKAEKQRQKRGLELIASENFTSKAVLDALGTAMSNKYSEGYPGARYYGGNEYIDKMERLCQERALKVFGLDPEKWGVNVQSLSGSPANLAVYTALMEPGGRIMGLDLPDGGHLTHGFFTPSKKVSASSIFFNSMPYKVDPNSGLIDYDQLETNAGLFRPKVIVAGMSCYARHLDYPRFRKIADKVGAYLMADMAHISGLVAAGLIPSPFEYADIVTTTTHKSLRGPRGALIFYRKGVRSVNAKGEAINYDLGPKIDGAVFPGLQGGPHNHTITAIAVALKQCLTPEFVEYSKQVLKNAETLANRLKEHGYTLATGGTDNHLCLVDLRPKGLEGSRVETILDMAHIACNKNTCPGDQSAFRPGGIRLGTPALTSRGFVEKDFVQVADFINEAIEIYAKYKNEAGKTIKEFKEFTEKNEAFRKEIFALGQRVEKFTDQFDIPGNADI</sequence>
<evidence type="ECO:0000313" key="2">
    <source>
        <dbReference type="WBParaSite" id="JU765_v2.g18384.t2"/>
    </source>
</evidence>
<protein>
    <submittedName>
        <fullName evidence="2">Serine hydroxymethyltransferase</fullName>
    </submittedName>
</protein>
<dbReference type="Proteomes" id="UP000887576">
    <property type="component" value="Unplaced"/>
</dbReference>
<proteinExistence type="predicted"/>
<name>A0AC34QQ82_9BILA</name>
<accession>A0AC34QQ82</accession>
<organism evidence="1 2">
    <name type="scientific">Panagrolaimus sp. JU765</name>
    <dbReference type="NCBI Taxonomy" id="591449"/>
    <lineage>
        <taxon>Eukaryota</taxon>
        <taxon>Metazoa</taxon>
        <taxon>Ecdysozoa</taxon>
        <taxon>Nematoda</taxon>
        <taxon>Chromadorea</taxon>
        <taxon>Rhabditida</taxon>
        <taxon>Tylenchina</taxon>
        <taxon>Panagrolaimomorpha</taxon>
        <taxon>Panagrolaimoidea</taxon>
        <taxon>Panagrolaimidae</taxon>
        <taxon>Panagrolaimus</taxon>
    </lineage>
</organism>
<dbReference type="WBParaSite" id="JU765_v2.g18384.t2">
    <property type="protein sequence ID" value="JU765_v2.g18384.t2"/>
    <property type="gene ID" value="JU765_v2.g18384"/>
</dbReference>
<evidence type="ECO:0000313" key="1">
    <source>
        <dbReference type="Proteomes" id="UP000887576"/>
    </source>
</evidence>
<reference evidence="2" key="1">
    <citation type="submission" date="2022-11" db="UniProtKB">
        <authorList>
            <consortium name="WormBaseParasite"/>
        </authorList>
    </citation>
    <scope>IDENTIFICATION</scope>
</reference>